<feature type="transmembrane region" description="Helical" evidence="1">
    <location>
        <begin position="202"/>
        <end position="220"/>
    </location>
</feature>
<reference evidence="2" key="1">
    <citation type="journal article" date="2019" name="MBio">
        <title>Virus Genomes from Deep Sea Sediments Expand the Ocean Megavirome and Support Independent Origins of Viral Gigantism.</title>
        <authorList>
            <person name="Backstrom D."/>
            <person name="Yutin N."/>
            <person name="Jorgensen S.L."/>
            <person name="Dharamshi J."/>
            <person name="Homa F."/>
            <person name="Zaremba-Niedwiedzka K."/>
            <person name="Spang A."/>
            <person name="Wolf Y.I."/>
            <person name="Koonin E.V."/>
            <person name="Ettema T.J."/>
        </authorList>
    </citation>
    <scope>NUCLEOTIDE SEQUENCE</scope>
</reference>
<sequence length="225" mass="27178">MDFQRQIHILLEKQHYSINTDDPKIKDVLNKFIRVYNSGNTFNKKKINKYISKLYRPSEINPKTIGSYLFGCLQNNYGEIDKKNSILSYESVGCEYISPTRQIWYQNGKFPNRFQQQNYPEKDDRAYIFVKDDFKEFTVEEIQMFKDYEILKGTILKTSNSKHNVYKNYENILLSYLPQHYKLNNENDIHFIKKKFLNSFDSFYIILIVFIIAICTFFYYKKIRK</sequence>
<organism evidence="2">
    <name type="scientific">Pithovirus LCPAC001</name>
    <dbReference type="NCBI Taxonomy" id="2506585"/>
    <lineage>
        <taxon>Viruses</taxon>
        <taxon>Pithoviruses</taxon>
    </lineage>
</organism>
<evidence type="ECO:0000313" key="2">
    <source>
        <dbReference type="EMBL" id="QBK89561.1"/>
    </source>
</evidence>
<gene>
    <name evidence="2" type="ORF">LCPAC001_00710</name>
</gene>
<evidence type="ECO:0000256" key="1">
    <source>
        <dbReference type="SAM" id="Phobius"/>
    </source>
</evidence>
<proteinExistence type="predicted"/>
<dbReference type="EMBL" id="MK500428">
    <property type="protein sequence ID" value="QBK89561.1"/>
    <property type="molecule type" value="Genomic_DNA"/>
</dbReference>
<keyword evidence="1" id="KW-1133">Transmembrane helix</keyword>
<keyword evidence="1" id="KW-0812">Transmembrane</keyword>
<name>A0A481Z2L8_9VIRU</name>
<keyword evidence="1" id="KW-0472">Membrane</keyword>
<protein>
    <submittedName>
        <fullName evidence="2">Uncharacterized protein</fullName>
    </submittedName>
</protein>
<accession>A0A481Z2L8</accession>